<dbReference type="Gene3D" id="3.40.50.1970">
    <property type="match status" value="1"/>
</dbReference>
<dbReference type="PANTHER" id="PTHR11496">
    <property type="entry name" value="ALCOHOL DEHYDROGENASE"/>
    <property type="match status" value="1"/>
</dbReference>
<evidence type="ECO:0000256" key="1">
    <source>
        <dbReference type="ARBA" id="ARBA00007358"/>
    </source>
</evidence>
<dbReference type="Pfam" id="PF25137">
    <property type="entry name" value="ADH_Fe_C"/>
    <property type="match status" value="1"/>
</dbReference>
<dbReference type="InterPro" id="IPR001670">
    <property type="entry name" value="ADH_Fe/GldA"/>
</dbReference>
<evidence type="ECO:0000259" key="4">
    <source>
        <dbReference type="Pfam" id="PF25137"/>
    </source>
</evidence>
<dbReference type="GO" id="GO:0046872">
    <property type="term" value="F:metal ion binding"/>
    <property type="evidence" value="ECO:0007669"/>
    <property type="project" value="InterPro"/>
</dbReference>
<reference evidence="5 6" key="1">
    <citation type="submission" date="2019-09" db="EMBL/GenBank/DDBJ databases">
        <title>FDA dAtabase for Regulatory Grade micrObial Sequences (FDA-ARGOS): Supporting development and validation of Infectious Disease Dx tests.</title>
        <authorList>
            <person name="Sciortino C."/>
            <person name="Tallon L."/>
            <person name="Sadzewicz L."/>
            <person name="Vavikolanu K."/>
            <person name="Mehta A."/>
            <person name="Aluvathingal J."/>
            <person name="Nadendla S."/>
            <person name="Nandy P."/>
            <person name="Geyer C."/>
            <person name="Yan Y."/>
            <person name="Sichtig H."/>
        </authorList>
    </citation>
    <scope>NUCLEOTIDE SEQUENCE [LARGE SCALE GENOMIC DNA]</scope>
    <source>
        <strain evidence="5 6">FDAARGOS_664</strain>
    </source>
</reference>
<comment type="similarity">
    <text evidence="1">Belongs to the iron-containing alcohol dehydrogenase family.</text>
</comment>
<dbReference type="EMBL" id="CP044067">
    <property type="protein sequence ID" value="QET06132.1"/>
    <property type="molecule type" value="Genomic_DNA"/>
</dbReference>
<dbReference type="Proteomes" id="UP000322822">
    <property type="component" value="Chromosome 2"/>
</dbReference>
<dbReference type="InterPro" id="IPR039697">
    <property type="entry name" value="Alcohol_dehydrogenase_Fe"/>
</dbReference>
<dbReference type="CDD" id="cd14866">
    <property type="entry name" value="Fe-ADH-like"/>
    <property type="match status" value="1"/>
</dbReference>
<evidence type="ECO:0000313" key="6">
    <source>
        <dbReference type="Proteomes" id="UP000322822"/>
    </source>
</evidence>
<organism evidence="5 6">
    <name type="scientific">Cupriavidus pauculus</name>
    <dbReference type="NCBI Taxonomy" id="82633"/>
    <lineage>
        <taxon>Bacteria</taxon>
        <taxon>Pseudomonadati</taxon>
        <taxon>Pseudomonadota</taxon>
        <taxon>Betaproteobacteria</taxon>
        <taxon>Burkholderiales</taxon>
        <taxon>Burkholderiaceae</taxon>
        <taxon>Cupriavidus</taxon>
    </lineage>
</organism>
<proteinExistence type="inferred from homology"/>
<dbReference type="GO" id="GO:0004022">
    <property type="term" value="F:alcohol dehydrogenase (NAD+) activity"/>
    <property type="evidence" value="ECO:0007669"/>
    <property type="project" value="TreeGrafter"/>
</dbReference>
<dbReference type="Pfam" id="PF00465">
    <property type="entry name" value="Fe-ADH"/>
    <property type="match status" value="1"/>
</dbReference>
<dbReference type="PANTHER" id="PTHR11496:SF102">
    <property type="entry name" value="ALCOHOL DEHYDROGENASE 4"/>
    <property type="match status" value="1"/>
</dbReference>
<dbReference type="SUPFAM" id="SSF56796">
    <property type="entry name" value="Dehydroquinate synthase-like"/>
    <property type="match status" value="1"/>
</dbReference>
<feature type="domain" description="Fe-containing alcohol dehydrogenase-like C-terminal" evidence="4">
    <location>
        <begin position="216"/>
        <end position="370"/>
    </location>
</feature>
<protein>
    <submittedName>
        <fullName evidence="5">Iron-containing alcohol dehydrogenase</fullName>
    </submittedName>
</protein>
<evidence type="ECO:0000313" key="5">
    <source>
        <dbReference type="EMBL" id="QET06132.1"/>
    </source>
</evidence>
<sequence length="398" mass="43110">MYEFDAVQRPVRIRSGLDALDALPRELDRLGASRALVVCGRSVAERSGLIERLRALLGDSLAGVYGGLRKDAPVSDIEAAAAMASERRADVILAIGAGSVIKATRVIAMCLGERAPLRTLCTQYGEGAPPVSPKLLAPKLPIVNILTAATSAQNRGGSALKDDATGERLEFFDPKTRPAVIFWDAAALMTAPPHLVRSTGFSVYWRALMNLGTMERANPLVEGDRRQAYELARRALRRAVETEDYGPRIDLCAAALLQNRDEDDGGRPFDAHRIARVVYALAAPIFHRFEAIDQASTHAALTPAAIRVHGHLCPDVIHVIGQTTGCGDDGDVEAVAQAVSDHFASLGMPTRLRDLGLPRAELPHLLAHAGRNFNADRAREFIDARERTRLANTLDMAW</sequence>
<dbReference type="AlphaFoldDB" id="A0A5P2HDP1"/>
<keyword evidence="2" id="KW-0560">Oxidoreductase</keyword>
<accession>A0A5P2HDP1</accession>
<dbReference type="OrthoDB" id="323926at2"/>
<name>A0A5P2HDP1_9BURK</name>
<feature type="domain" description="Alcohol dehydrogenase iron-type/glycerol dehydrogenase GldA" evidence="3">
    <location>
        <begin position="10"/>
        <end position="184"/>
    </location>
</feature>
<dbReference type="InterPro" id="IPR056798">
    <property type="entry name" value="ADH_Fe_C"/>
</dbReference>
<gene>
    <name evidence="5" type="ORF">FOB72_29905</name>
</gene>
<dbReference type="RefSeq" id="WP_150376852.1">
    <property type="nucleotide sequence ID" value="NZ_CP044067.1"/>
</dbReference>
<dbReference type="Gene3D" id="1.20.1090.10">
    <property type="entry name" value="Dehydroquinate synthase-like - alpha domain"/>
    <property type="match status" value="1"/>
</dbReference>
<evidence type="ECO:0000259" key="3">
    <source>
        <dbReference type="Pfam" id="PF00465"/>
    </source>
</evidence>
<evidence type="ECO:0000256" key="2">
    <source>
        <dbReference type="ARBA" id="ARBA00023002"/>
    </source>
</evidence>